<accession>A0A9P3GS09</accession>
<sequence>MRSPWYKVQHVIDEAVARLEYCFPTTFQPDRLDFGCYLEASTESPVTFATLGDAIGVAALARAIDFDNPPPFLVMALYHCTAFDASSLLDPEVYNDGDEARLTNKDLRICLDAEHRLLGYGGLIMSAVASAVEKPLCDSPTCRSSVQRLLCERVRDSFAMLAEPLRACSKILSDHAQQHPDKRICETCSAELLEDMEVARRIAFQHLDDVFSISTWPAREEI</sequence>
<dbReference type="AlphaFoldDB" id="A0A9P3GS09"/>
<protein>
    <submittedName>
        <fullName evidence="1">Uncharacterized protein</fullName>
    </submittedName>
</protein>
<dbReference type="Proteomes" id="UP000703269">
    <property type="component" value="Unassembled WGS sequence"/>
</dbReference>
<organism evidence="1 2">
    <name type="scientific">Phanerochaete sordida</name>
    <dbReference type="NCBI Taxonomy" id="48140"/>
    <lineage>
        <taxon>Eukaryota</taxon>
        <taxon>Fungi</taxon>
        <taxon>Dikarya</taxon>
        <taxon>Basidiomycota</taxon>
        <taxon>Agaricomycotina</taxon>
        <taxon>Agaricomycetes</taxon>
        <taxon>Polyporales</taxon>
        <taxon>Phanerochaetaceae</taxon>
        <taxon>Phanerochaete</taxon>
    </lineage>
</organism>
<evidence type="ECO:0000313" key="2">
    <source>
        <dbReference type="Proteomes" id="UP000703269"/>
    </source>
</evidence>
<evidence type="ECO:0000313" key="1">
    <source>
        <dbReference type="EMBL" id="GJE99751.1"/>
    </source>
</evidence>
<comment type="caution">
    <text evidence="1">The sequence shown here is derived from an EMBL/GenBank/DDBJ whole genome shotgun (WGS) entry which is preliminary data.</text>
</comment>
<reference evidence="1 2" key="1">
    <citation type="submission" date="2021-08" db="EMBL/GenBank/DDBJ databases">
        <title>Draft Genome Sequence of Phanerochaete sordida strain YK-624.</title>
        <authorList>
            <person name="Mori T."/>
            <person name="Dohra H."/>
            <person name="Suzuki T."/>
            <person name="Kawagishi H."/>
            <person name="Hirai H."/>
        </authorList>
    </citation>
    <scope>NUCLEOTIDE SEQUENCE [LARGE SCALE GENOMIC DNA]</scope>
    <source>
        <strain evidence="1 2">YK-624</strain>
    </source>
</reference>
<name>A0A9P3GS09_9APHY</name>
<keyword evidence="2" id="KW-1185">Reference proteome</keyword>
<gene>
    <name evidence="1" type="ORF">PsYK624_160220</name>
</gene>
<dbReference type="OrthoDB" id="2797394at2759"/>
<proteinExistence type="predicted"/>
<dbReference type="EMBL" id="BPQB01000118">
    <property type="protein sequence ID" value="GJE99751.1"/>
    <property type="molecule type" value="Genomic_DNA"/>
</dbReference>